<organism evidence="1 2">
    <name type="scientific">Ethanoligenens harbinense (strain DSM 18485 / JCM 12961 / CGMCC 1.5033 / YUAN-3)</name>
    <dbReference type="NCBI Taxonomy" id="663278"/>
    <lineage>
        <taxon>Bacteria</taxon>
        <taxon>Bacillati</taxon>
        <taxon>Bacillota</taxon>
        <taxon>Clostridia</taxon>
        <taxon>Eubacteriales</taxon>
        <taxon>Oscillospiraceae</taxon>
        <taxon>Ethanoligenens</taxon>
    </lineage>
</organism>
<proteinExistence type="predicted"/>
<dbReference type="EMBL" id="CP002400">
    <property type="protein sequence ID" value="ADU25845.1"/>
    <property type="molecule type" value="Genomic_DNA"/>
</dbReference>
<accession>E6U7B0</accession>
<dbReference type="InterPro" id="IPR036412">
    <property type="entry name" value="HAD-like_sf"/>
</dbReference>
<protein>
    <submittedName>
        <fullName evidence="1">FkbH like protein</fullName>
    </submittedName>
</protein>
<name>E6U7B0_ETHHY</name>
<gene>
    <name evidence="1" type="ordered locus">Ethha_0259</name>
</gene>
<dbReference type="Gene3D" id="3.40.630.30">
    <property type="match status" value="1"/>
</dbReference>
<keyword evidence="2" id="KW-1185">Reference proteome</keyword>
<dbReference type="RefSeq" id="WP_013484226.1">
    <property type="nucleotide sequence ID" value="NC_014828.1"/>
</dbReference>
<dbReference type="SUPFAM" id="SSF55729">
    <property type="entry name" value="Acyl-CoA N-acyltransferases (Nat)"/>
    <property type="match status" value="1"/>
</dbReference>
<dbReference type="KEGG" id="eha:Ethha_0259"/>
<dbReference type="eggNOG" id="COG3882">
    <property type="taxonomic scope" value="Bacteria"/>
</dbReference>
<dbReference type="InterPro" id="IPR010037">
    <property type="entry name" value="FkbH_domain"/>
</dbReference>
<dbReference type="InterPro" id="IPR010033">
    <property type="entry name" value="HAD_SF_ppase_IIIC"/>
</dbReference>
<dbReference type="NCBIfam" id="TIGR01681">
    <property type="entry name" value="HAD-SF-IIIC"/>
    <property type="match status" value="1"/>
</dbReference>
<dbReference type="Proteomes" id="UP000001551">
    <property type="component" value="Chromosome"/>
</dbReference>
<evidence type="ECO:0000313" key="2">
    <source>
        <dbReference type="Proteomes" id="UP000001551"/>
    </source>
</evidence>
<evidence type="ECO:0000313" key="1">
    <source>
        <dbReference type="EMBL" id="ADU25845.1"/>
    </source>
</evidence>
<dbReference type="Gene3D" id="3.40.50.1000">
    <property type="entry name" value="HAD superfamily/HAD-like"/>
    <property type="match status" value="1"/>
</dbReference>
<dbReference type="InterPro" id="IPR023214">
    <property type="entry name" value="HAD_sf"/>
</dbReference>
<dbReference type="SUPFAM" id="SSF56784">
    <property type="entry name" value="HAD-like"/>
    <property type="match status" value="1"/>
</dbReference>
<dbReference type="HOGENOM" id="CLU_018095_0_0_9"/>
<dbReference type="NCBIfam" id="TIGR01686">
    <property type="entry name" value="FkbH"/>
    <property type="match status" value="1"/>
</dbReference>
<dbReference type="AlphaFoldDB" id="E6U7B0"/>
<dbReference type="STRING" id="663278.Ethha_0259"/>
<reference evidence="1 2" key="1">
    <citation type="submission" date="2010-12" db="EMBL/GenBank/DDBJ databases">
        <title>Complete sequence of Ethanoligenens harbinense YUAN-3.</title>
        <authorList>
            <person name="Lucas S."/>
            <person name="Copeland A."/>
            <person name="Lapidus A."/>
            <person name="Cheng J.-F."/>
            <person name="Bruce D."/>
            <person name="Goodwin L."/>
            <person name="Pitluck S."/>
            <person name="Chertkov O."/>
            <person name="Misra M."/>
            <person name="Detter J.C."/>
            <person name="Han C."/>
            <person name="Tapia R."/>
            <person name="Land M."/>
            <person name="Hauser L."/>
            <person name="Jeffries C."/>
            <person name="Kyrpides N."/>
            <person name="Ivanova N."/>
            <person name="Mikhailova N."/>
            <person name="Wang A."/>
            <person name="Mouttaki H."/>
            <person name="He Z."/>
            <person name="Zhou J."/>
            <person name="Hemme C.L."/>
            <person name="Woyke T."/>
        </authorList>
    </citation>
    <scope>NUCLEOTIDE SEQUENCE [LARGE SCALE GENOMIC DNA]</scope>
    <source>
        <strain evidence="2">DSM 18485 / JCM 12961 / CGMCC 1.5033 / YUAN-3</strain>
    </source>
</reference>
<dbReference type="InterPro" id="IPR016181">
    <property type="entry name" value="Acyl_CoA_acyltransferase"/>
</dbReference>
<sequence>MPEAAKKVKCVVWDLDNTVWNGTLLEDEEVRLNQDAVSTIKELDRRGILNSVCSKNDGDFAMEKLRQFGIAEYFLYPQIGWDAKSESVRKIAQQINIGIDTIAFIDDQPYELDEVSFHCPEVRCFSADRIHGLLEQPEFTPDFITVDAQHRRQMYLSNIRRQKSEDSFSGPKEGFLKSLDMVFSIKEADYSDLKRVEELAARTHQLNTTGYTYAFDELCAMMESPRYKLWVAGLDDKFGTYGKIGIALAECMDDRWIIKLFLMSCRVMSRGVGSVFINYLINCAKEAGKSVYAEFLPTDRNRMMLITYRFMGFQEDHTTGDLMYLKYDFGTVHEYPAYIRLVLPDQNAAPLCEQQG</sequence>